<evidence type="ECO:0008006" key="5">
    <source>
        <dbReference type="Google" id="ProtNLM"/>
    </source>
</evidence>
<protein>
    <recommendedName>
        <fullName evidence="5">EGF-like domain-containing protein</fullName>
    </recommendedName>
</protein>
<sequence>MRLAWLTSSLVITVGEFILSHGQLGWNTIGGRTYSSLKEANGTAPVIYEFTTSSSQLYSLPHPDVEVLAGVPGLPEYLTVFIELVNAIFPSRYQCEGLLAASSSSAEFGFPTPAVCDFTETEVTLYLEAPLATVTTYTLTILTSLGTAGSQPHAELSILYGGQVPIDATADLSLLPSGGGITVIQPSPASARVLSMQIVRDADLTTTPGASNKLNITIQVYGRFTQDDTIDVIAFPPDIWDFGEAEEEPLTPPSTPKCQILDANQAPLAGVSRALVQTVGLPVPCTTCANTFRVKFGSTGWGSVGAATTGTILLEGFQNPTEAVNAKWIITSENKAGGLYTISFVEPLMVQGTPPGGPRGGLTDWLAERTSLTQQVTFALRPGQTAYPRREGTTTIDIIPPAAYKIAPDRMPENVEGQPALSGSWTLYTESSSPVGNKVSLQVFDATFFKDTVYYVRFWVTTPSVPTSAVAWSVAITDSTDAARPTQISSATNLRGFAVYGALSSVIFSPASFLAGDQTQLTVQFMATETVSVLDRSRVMVRAPPSWSFPRRCPGFDRVTLPECECVAENDRYLLLVFHQSNALQVGVLYRFKIDVMNPMDNGGYESKHNIWMISTQRPDGIVRQTNVYDGYNVWPSRFKSFEVVPDSRAEGTISMTIRFSVGTELRASDSIEIWAPFGFDWKPNEYFESSDSVGMSAQPFTVLSVPVVDPFAGWKVAFRPAENLEVNRLYGFRTNIQIPAETPFPNVWRILSTRSNGVDKLDELGIEGFRIQRLEDVQVIPSIIEEQSFSNIVEIRLRTTQQVTSVIANTGELLQQAIINVVAPEGFTFVCPVLNTYFANVEGASPLSEPYLCEDVRVHGGDPRRLMIKFFAQAGSTANSVLPSIDKDRLYVFAVGVINAQVHQLDRESFDWYIETGLREELQYTSSKLILINSVESGVADGFYVIKKFPVAQYASYPQYEDRRVSTQANRVSFQIQITRNFTIGSTLAITAPQGFHFERECKDGGGAFTAGGPSWVSRDNRFPALSSCAGYFNKVTLTIGEQWTARSDLTHVVYVTVANPSFMPSPNDWSFIANDETGKPQEGNTKVPGFLIQVVQDVTLSPYNPSVSRDAQVSANPVDICLTTTSELPPQGSIIVIAPQSFRFATTCAHFDSCIGAAEECLPEGSNCSGDGDNRVDITIDQGLTPGKYCLRLVVENPSSMVADDQDNLWSIESTDDRGNIIDSNMEVPGFSLVPRLDYFSLTPVSLIGLALKPIRLTFALSANLYNLNSISIAAPEGFVWESVVPAECPGFDRDGPTYSAEWLLETSDMLQDDEVLPLPRKVTCEVVSSRELLLVYRDAEAPMPAGVKFQFVVMARNAQVTPQLNWWRIEAQTLAGQEISAKMGFEIIPELDDTLVYSSNPGAGLFTQFVFSFRSVRSIPPGGLLTYQAFVSDFYFGPRLEPTDELDQETGVLNGTESGAAESSLFSAILASQYKLHEEYATCTSYGGLLEITLKETEAAEIPAGAVVAASVTGYNSDGYFAIVPLPLFPVPATTNLVWHFKTRSSDNARTIIHQKDVETFKMQGVLYVDRIEPESAEVFVRENPVSVTFRLDTELRPPASIVITCPMELIDNLPNPNFQPFFGSNFPPNTIFLRSLNVFRITTDAGGPVIPSQVNLTFAVVVANPRTSPSPSQNIWTFQTKHNETNVGCNYDVQGYKIFGRFGAAGVIASFFSPSVDNILGVYFSLGSDLPFNHLTAGSNTGSYLMIYPPLLSGFVPLELCGGEVFQLSYVEAMKPPEDGGSNRVADELPLDISNYQPLPSGTTCEVRSVDYDDTPHYYFAIRLDGGLEYKVNYAFQVGLRNADADPDAACEAQGCSWRFITVENDVVLHLDTEVQGFNLKMIEYVHIDPLDTTSASATNVVLSMRSIKFIPGGSKILVKGPVGFTFGCGGFSVVGLAPTTTCVTDPSTKNHIVFTIDTQDPKEPNTAISITFKVTNPRFTPIPNDWSLYLESPLGYIIDLTTYYPGFDITGLLPAKVTPTLPYRGQRQRIDVSFQTSTILNKADAFNEILLRAPTGYEFSDGICPDFELRIASDAETYQIENMTSTPAPSLTQMLLGNSSTGVSTTAAADKMTTTTTTTSTTTTTPAPTTTTTSTTAVPTLIPLSLNGTNGTEANDTLRGAAQVNTSTAAPQPLADVPGIISLNQSEAELLEIADQFDRGYGLEGGAGGSANVSIADHLVLPSIFPPPGTLCTRDGKNSLVIRLPNGSGLLPDSYVLSVDVFNPESEPEEPRPSDGSSSPTILPTAEETPDNNSTDGASALADPGGPGSGSGTDGSQIVDSEAGGGIQYEWMLYTLINDEAAGLVTFVDANRTVESFDVEDSDLSMFVEGSTTARRNTNLWPSIVAPLLLSLARLAV</sequence>
<dbReference type="PhylomeDB" id="A0A0G4ELA9"/>
<reference evidence="3 4" key="1">
    <citation type="submission" date="2014-11" db="EMBL/GenBank/DDBJ databases">
        <authorList>
            <person name="Zhu J."/>
            <person name="Qi W."/>
            <person name="Song R."/>
        </authorList>
    </citation>
    <scope>NUCLEOTIDE SEQUENCE [LARGE SCALE GENOMIC DNA]</scope>
</reference>
<evidence type="ECO:0000256" key="2">
    <source>
        <dbReference type="SAM" id="SignalP"/>
    </source>
</evidence>
<keyword evidence="2" id="KW-0732">Signal</keyword>
<keyword evidence="4" id="KW-1185">Reference proteome</keyword>
<name>A0A0G4ELA9_VITBC</name>
<dbReference type="EMBL" id="CDMY01000255">
    <property type="protein sequence ID" value="CEL97737.1"/>
    <property type="molecule type" value="Genomic_DNA"/>
</dbReference>
<dbReference type="OMA" id="MSENWIA"/>
<dbReference type="Proteomes" id="UP000041254">
    <property type="component" value="Unassembled WGS sequence"/>
</dbReference>
<feature type="region of interest" description="Disordered" evidence="1">
    <location>
        <begin position="2111"/>
        <end position="2140"/>
    </location>
</feature>
<accession>A0A0G4ELA9</accession>
<proteinExistence type="predicted"/>
<evidence type="ECO:0000313" key="4">
    <source>
        <dbReference type="Proteomes" id="UP000041254"/>
    </source>
</evidence>
<dbReference type="VEuPathDB" id="CryptoDB:Vbra_12322"/>
<feature type="signal peptide" evidence="2">
    <location>
        <begin position="1"/>
        <end position="15"/>
    </location>
</feature>
<dbReference type="InParanoid" id="A0A0G4ELA9"/>
<feature type="region of interest" description="Disordered" evidence="1">
    <location>
        <begin position="2269"/>
        <end position="2326"/>
    </location>
</feature>
<evidence type="ECO:0000256" key="1">
    <source>
        <dbReference type="SAM" id="MobiDB-lite"/>
    </source>
</evidence>
<gene>
    <name evidence="3" type="ORF">Vbra_12322</name>
</gene>
<organism evidence="3 4">
    <name type="scientific">Vitrella brassicaformis (strain CCMP3155)</name>
    <dbReference type="NCBI Taxonomy" id="1169540"/>
    <lineage>
        <taxon>Eukaryota</taxon>
        <taxon>Sar</taxon>
        <taxon>Alveolata</taxon>
        <taxon>Colpodellida</taxon>
        <taxon>Vitrellaceae</taxon>
        <taxon>Vitrella</taxon>
    </lineage>
</organism>
<feature type="chain" id="PRO_5012949417" description="EGF-like domain-containing protein" evidence="2">
    <location>
        <begin position="16"/>
        <end position="2402"/>
    </location>
</feature>
<evidence type="ECO:0000313" key="3">
    <source>
        <dbReference type="EMBL" id="CEL97737.1"/>
    </source>
</evidence>
<dbReference type="OrthoDB" id="409293at2759"/>